<dbReference type="STRING" id="415425.SAMN05444363_2032"/>
<dbReference type="EMBL" id="FQZI01000003">
    <property type="protein sequence ID" value="SHI90517.1"/>
    <property type="molecule type" value="Genomic_DNA"/>
</dbReference>
<dbReference type="OrthoDB" id="1447634at2"/>
<dbReference type="InterPro" id="IPR046077">
    <property type="entry name" value="DUF6095"/>
</dbReference>
<evidence type="ECO:0000313" key="3">
    <source>
        <dbReference type="Proteomes" id="UP000184488"/>
    </source>
</evidence>
<dbReference type="AlphaFoldDB" id="A0A1M6EYH5"/>
<organism evidence="2 3">
    <name type="scientific">Flavobacterium terrae</name>
    <dbReference type="NCBI Taxonomy" id="415425"/>
    <lineage>
        <taxon>Bacteria</taxon>
        <taxon>Pseudomonadati</taxon>
        <taxon>Bacteroidota</taxon>
        <taxon>Flavobacteriia</taxon>
        <taxon>Flavobacteriales</taxon>
        <taxon>Flavobacteriaceae</taxon>
        <taxon>Flavobacterium</taxon>
    </lineage>
</organism>
<evidence type="ECO:0000256" key="1">
    <source>
        <dbReference type="SAM" id="Phobius"/>
    </source>
</evidence>
<name>A0A1M6EYH5_9FLAO</name>
<proteinExistence type="predicted"/>
<sequence>MSTNKEVLYKGIKFLSFALPLMFIGPSVIFSSFKNQNHPFYIPILGIGIILCLLAIFLIFKGIQTIMRSLFNGN</sequence>
<feature type="transmembrane region" description="Helical" evidence="1">
    <location>
        <begin position="39"/>
        <end position="60"/>
    </location>
</feature>
<keyword evidence="3" id="KW-1185">Reference proteome</keyword>
<dbReference type="RefSeq" id="WP_073310997.1">
    <property type="nucleotide sequence ID" value="NZ_FQZI01000003.1"/>
</dbReference>
<keyword evidence="1" id="KW-1133">Transmembrane helix</keyword>
<dbReference type="Pfam" id="PF19589">
    <property type="entry name" value="DUF6095"/>
    <property type="match status" value="1"/>
</dbReference>
<protein>
    <submittedName>
        <fullName evidence="2">Uncharacterized protein</fullName>
    </submittedName>
</protein>
<reference evidence="3" key="1">
    <citation type="submission" date="2016-11" db="EMBL/GenBank/DDBJ databases">
        <authorList>
            <person name="Varghese N."/>
            <person name="Submissions S."/>
        </authorList>
    </citation>
    <scope>NUCLEOTIDE SEQUENCE [LARGE SCALE GENOMIC DNA]</scope>
    <source>
        <strain evidence="3">DSM 18829</strain>
    </source>
</reference>
<accession>A0A1M6EYH5</accession>
<gene>
    <name evidence="2" type="ORF">SAMN05444363_2032</name>
</gene>
<keyword evidence="1" id="KW-0472">Membrane</keyword>
<dbReference type="Proteomes" id="UP000184488">
    <property type="component" value="Unassembled WGS sequence"/>
</dbReference>
<feature type="transmembrane region" description="Helical" evidence="1">
    <location>
        <begin position="12"/>
        <end position="33"/>
    </location>
</feature>
<evidence type="ECO:0000313" key="2">
    <source>
        <dbReference type="EMBL" id="SHI90517.1"/>
    </source>
</evidence>
<keyword evidence="1" id="KW-0812">Transmembrane</keyword>